<protein>
    <recommendedName>
        <fullName evidence="1">N-acetyltransferase domain-containing protein</fullName>
    </recommendedName>
</protein>
<organism evidence="2 5">
    <name type="scientific">Adineta ricciae</name>
    <name type="common">Rotifer</name>
    <dbReference type="NCBI Taxonomy" id="249248"/>
    <lineage>
        <taxon>Eukaryota</taxon>
        <taxon>Metazoa</taxon>
        <taxon>Spiralia</taxon>
        <taxon>Gnathifera</taxon>
        <taxon>Rotifera</taxon>
        <taxon>Eurotatoria</taxon>
        <taxon>Bdelloidea</taxon>
        <taxon>Adinetida</taxon>
        <taxon>Adinetidae</taxon>
        <taxon>Adineta</taxon>
    </lineage>
</organism>
<evidence type="ECO:0000259" key="1">
    <source>
        <dbReference type="PROSITE" id="PS51186"/>
    </source>
</evidence>
<dbReference type="Pfam" id="PF13420">
    <property type="entry name" value="Acetyltransf_4"/>
    <property type="match status" value="1"/>
</dbReference>
<feature type="non-terminal residue" evidence="2">
    <location>
        <position position="1"/>
    </location>
</feature>
<dbReference type="Gene3D" id="3.40.630.30">
    <property type="match status" value="1"/>
</dbReference>
<accession>A0A815WY22</accession>
<evidence type="ECO:0000313" key="2">
    <source>
        <dbReference type="EMBL" id="CAF1549308.1"/>
    </source>
</evidence>
<proteinExistence type="predicted"/>
<dbReference type="SUPFAM" id="SSF55729">
    <property type="entry name" value="Acyl-CoA N-acyltransferases (Nat)"/>
    <property type="match status" value="1"/>
</dbReference>
<dbReference type="PROSITE" id="PS51186">
    <property type="entry name" value="GNAT"/>
    <property type="match status" value="1"/>
</dbReference>
<dbReference type="InterPro" id="IPR000182">
    <property type="entry name" value="GNAT_dom"/>
</dbReference>
<dbReference type="CDD" id="cd04301">
    <property type="entry name" value="NAT_SF"/>
    <property type="match status" value="1"/>
</dbReference>
<gene>
    <name evidence="2" type="ORF">EDS130_LOCUS45887</name>
    <name evidence="3" type="ORF">XAT740_LOCUS54708</name>
</gene>
<comment type="caution">
    <text evidence="2">The sequence shown here is derived from an EMBL/GenBank/DDBJ whole genome shotgun (WGS) entry which is preliminary data.</text>
</comment>
<feature type="non-terminal residue" evidence="2">
    <location>
        <position position="109"/>
    </location>
</feature>
<evidence type="ECO:0000313" key="5">
    <source>
        <dbReference type="Proteomes" id="UP000663852"/>
    </source>
</evidence>
<dbReference type="GO" id="GO:0016747">
    <property type="term" value="F:acyltransferase activity, transferring groups other than amino-acyl groups"/>
    <property type="evidence" value="ECO:0007669"/>
    <property type="project" value="InterPro"/>
</dbReference>
<dbReference type="EMBL" id="CAJNOJ010001328">
    <property type="protein sequence ID" value="CAF1549308.1"/>
    <property type="molecule type" value="Genomic_DNA"/>
</dbReference>
<name>A0A815WY22_ADIRI</name>
<sequence>MVTIRSSRDEDIHRITEIYRYYVLNTTYTFEIDPPSAEEMTKRRIDVLSKHLPYLVAEQDGLVAGYASCNWFKPRAAYRFAAELSIFLHHDACGKGLGRQLLNALIEKA</sequence>
<evidence type="ECO:0000313" key="4">
    <source>
        <dbReference type="Proteomes" id="UP000663828"/>
    </source>
</evidence>
<dbReference type="AlphaFoldDB" id="A0A815WY22"/>
<reference evidence="2" key="1">
    <citation type="submission" date="2021-02" db="EMBL/GenBank/DDBJ databases">
        <authorList>
            <person name="Nowell W R."/>
        </authorList>
    </citation>
    <scope>NUCLEOTIDE SEQUENCE</scope>
</reference>
<dbReference type="InterPro" id="IPR016181">
    <property type="entry name" value="Acyl_CoA_acyltransferase"/>
</dbReference>
<dbReference type="EMBL" id="CAJNOR010009925">
    <property type="protein sequence ID" value="CAF1649507.1"/>
    <property type="molecule type" value="Genomic_DNA"/>
</dbReference>
<dbReference type="Proteomes" id="UP000663828">
    <property type="component" value="Unassembled WGS sequence"/>
</dbReference>
<dbReference type="OrthoDB" id="10010175at2759"/>
<keyword evidence="4" id="KW-1185">Reference proteome</keyword>
<evidence type="ECO:0000313" key="3">
    <source>
        <dbReference type="EMBL" id="CAF1649507.1"/>
    </source>
</evidence>
<feature type="domain" description="N-acetyltransferase" evidence="1">
    <location>
        <begin position="2"/>
        <end position="109"/>
    </location>
</feature>
<dbReference type="Proteomes" id="UP000663852">
    <property type="component" value="Unassembled WGS sequence"/>
</dbReference>